<feature type="compositionally biased region" description="Basic and acidic residues" evidence="2">
    <location>
        <begin position="339"/>
        <end position="348"/>
    </location>
</feature>
<reference evidence="3" key="1">
    <citation type="journal article" date="2023" name="G3 (Bethesda)">
        <title>Whole genome assemblies of Zophobas morio and Tenebrio molitor.</title>
        <authorList>
            <person name="Kaur S."/>
            <person name="Stinson S.A."/>
            <person name="diCenzo G.C."/>
        </authorList>
    </citation>
    <scope>NUCLEOTIDE SEQUENCE</scope>
    <source>
        <strain evidence="3">QUZm001</strain>
    </source>
</reference>
<dbReference type="SUPFAM" id="SSF48452">
    <property type="entry name" value="TPR-like"/>
    <property type="match status" value="1"/>
</dbReference>
<dbReference type="InterPro" id="IPR011990">
    <property type="entry name" value="TPR-like_helical_dom_sf"/>
</dbReference>
<accession>A0AA38I954</accession>
<keyword evidence="4" id="KW-1185">Reference proteome</keyword>
<feature type="coiled-coil region" evidence="1">
    <location>
        <begin position="239"/>
        <end position="329"/>
    </location>
</feature>
<evidence type="ECO:0000256" key="1">
    <source>
        <dbReference type="SAM" id="Coils"/>
    </source>
</evidence>
<sequence>MGRSKETQIRIINNTRQEIVNTHVYGVDNYDWDGNSRPDHNLQGLRISQGGGTVQRRLEVNYHARNCPFNITFSYSDGTVDEFRINQKHAIGWCDLNYQSIRKSHDTWFWRDGDKTLVVQFHNTEQQVQTQLQNDRAEERNKEGNAAINQKRYEAAMKKFDEAASLTNQSSTRSNIQHNKSRACNEFGKECLQKAWDAEADDTQDKSQEAQSKFDQARSLFQQARNLYNSTEYQKNFNLVNLKIEGNRLFNAANELEKEAFKLFDKEKSDNSAAQNKYREALVKYEQAVKKFEEGSKIDGKFGDSLKIARELVQDVNKAIDNINQAELNTNIGQVKIDDEKQEKRENDEAVNTNLHEEVDVTN</sequence>
<organism evidence="3 4">
    <name type="scientific">Zophobas morio</name>
    <dbReference type="NCBI Taxonomy" id="2755281"/>
    <lineage>
        <taxon>Eukaryota</taxon>
        <taxon>Metazoa</taxon>
        <taxon>Ecdysozoa</taxon>
        <taxon>Arthropoda</taxon>
        <taxon>Hexapoda</taxon>
        <taxon>Insecta</taxon>
        <taxon>Pterygota</taxon>
        <taxon>Neoptera</taxon>
        <taxon>Endopterygota</taxon>
        <taxon>Coleoptera</taxon>
        <taxon>Polyphaga</taxon>
        <taxon>Cucujiformia</taxon>
        <taxon>Tenebrionidae</taxon>
        <taxon>Zophobas</taxon>
    </lineage>
</organism>
<gene>
    <name evidence="3" type="ORF">Zmor_017889</name>
</gene>
<evidence type="ECO:0000313" key="4">
    <source>
        <dbReference type="Proteomes" id="UP001168821"/>
    </source>
</evidence>
<dbReference type="AlphaFoldDB" id="A0AA38I954"/>
<evidence type="ECO:0000313" key="3">
    <source>
        <dbReference type="EMBL" id="KAJ3651885.1"/>
    </source>
</evidence>
<protein>
    <submittedName>
        <fullName evidence="3">Uncharacterized protein</fullName>
    </submittedName>
</protein>
<keyword evidence="1" id="KW-0175">Coiled coil</keyword>
<comment type="caution">
    <text evidence="3">The sequence shown here is derived from an EMBL/GenBank/DDBJ whole genome shotgun (WGS) entry which is preliminary data.</text>
</comment>
<name>A0AA38I954_9CUCU</name>
<evidence type="ECO:0000256" key="2">
    <source>
        <dbReference type="SAM" id="MobiDB-lite"/>
    </source>
</evidence>
<dbReference type="Proteomes" id="UP001168821">
    <property type="component" value="Unassembled WGS sequence"/>
</dbReference>
<proteinExistence type="predicted"/>
<feature type="region of interest" description="Disordered" evidence="2">
    <location>
        <begin position="339"/>
        <end position="363"/>
    </location>
</feature>
<dbReference type="EMBL" id="JALNTZ010000005">
    <property type="protein sequence ID" value="KAJ3651885.1"/>
    <property type="molecule type" value="Genomic_DNA"/>
</dbReference>